<evidence type="ECO:0000256" key="4">
    <source>
        <dbReference type="ARBA" id="ARBA00023136"/>
    </source>
</evidence>
<sequence>MDSIWSRDGVPEVKHFSIAIFFAIFFIAAHFFLDAFLFQKFAKWLLSDGIVPLKMTKSIKRKVAKCSESMWKLTYYGTVQACLLTVIYHEPWSRDINQYFKGWPNQELKLPFTLLYMCQCGFYLYSIAALLTWETRRKDFSIMMSHHIVTVFLIGFSYFTSFFRIGLIVVALHDACDVFMEAAKVFKYSENEFAASVLFGFFAVSWVILRLVFFPFWVIRCSSYNLIEVLKLSEAYHTFLYYFFNTMLLTLLIFHIYWWILIYSMIRRQLKNRGKVGEDIRSGKYVLNFCTLRHCSLMHIIKIFLYFINPLKNLLPSIWQVVITVSYNCIHSKYRFRR</sequence>
<comment type="subcellular location">
    <subcellularLocation>
        <location evidence="1">Endoplasmic reticulum membrane</location>
        <topology evidence="1">Multi-pass membrane protein</topology>
    </subcellularLocation>
</comment>
<evidence type="ECO:0000256" key="5">
    <source>
        <dbReference type="PROSITE-ProRule" id="PRU00205"/>
    </source>
</evidence>
<evidence type="ECO:0000256" key="2">
    <source>
        <dbReference type="ARBA" id="ARBA00022692"/>
    </source>
</evidence>
<dbReference type="SMART" id="SM00724">
    <property type="entry name" value="TLC"/>
    <property type="match status" value="1"/>
</dbReference>
<dbReference type="Gramene" id="RZC45655">
    <property type="protein sequence ID" value="RZC45655"/>
    <property type="gene ID" value="C5167_038603"/>
</dbReference>
<evidence type="ECO:0000259" key="7">
    <source>
        <dbReference type="PROSITE" id="PS50922"/>
    </source>
</evidence>
<evidence type="ECO:0000256" key="3">
    <source>
        <dbReference type="ARBA" id="ARBA00022989"/>
    </source>
</evidence>
<dbReference type="PANTHER" id="PTHR12560:SF0">
    <property type="entry name" value="LD18904P"/>
    <property type="match status" value="1"/>
</dbReference>
<keyword evidence="3 6" id="KW-1133">Transmembrane helix</keyword>
<keyword evidence="9" id="KW-1185">Reference proteome</keyword>
<dbReference type="InterPro" id="IPR016439">
    <property type="entry name" value="Lag1/Lac1-like"/>
</dbReference>
<protein>
    <recommendedName>
        <fullName evidence="7">TLC domain-containing protein</fullName>
    </recommendedName>
</protein>
<feature type="transmembrane region" description="Helical" evidence="6">
    <location>
        <begin position="195"/>
        <end position="219"/>
    </location>
</feature>
<dbReference type="Pfam" id="PF03798">
    <property type="entry name" value="TRAM_LAG1_CLN8"/>
    <property type="match status" value="1"/>
</dbReference>
<accession>A0A4Y7IE18</accession>
<dbReference type="Proteomes" id="UP000316621">
    <property type="component" value="Chromosome 1"/>
</dbReference>
<evidence type="ECO:0000313" key="9">
    <source>
        <dbReference type="Proteomes" id="UP000316621"/>
    </source>
</evidence>
<keyword evidence="2 5" id="KW-0812">Transmembrane</keyword>
<dbReference type="STRING" id="3469.A0A4Y7IE18"/>
<dbReference type="InterPro" id="IPR006634">
    <property type="entry name" value="TLC-dom"/>
</dbReference>
<keyword evidence="4 5" id="KW-0472">Membrane</keyword>
<feature type="transmembrane region" description="Helical" evidence="6">
    <location>
        <begin position="108"/>
        <end position="133"/>
    </location>
</feature>
<feature type="domain" description="TLC" evidence="7">
    <location>
        <begin position="64"/>
        <end position="271"/>
    </location>
</feature>
<dbReference type="PROSITE" id="PS50922">
    <property type="entry name" value="TLC"/>
    <property type="match status" value="1"/>
</dbReference>
<evidence type="ECO:0000313" key="8">
    <source>
        <dbReference type="EMBL" id="RZC45655.1"/>
    </source>
</evidence>
<evidence type="ECO:0000256" key="6">
    <source>
        <dbReference type="SAM" id="Phobius"/>
    </source>
</evidence>
<name>A0A4Y7IE18_PAPSO</name>
<dbReference type="OMA" id="FRCHNIG"/>
<feature type="transmembrane region" description="Helical" evidence="6">
    <location>
        <begin position="239"/>
        <end position="264"/>
    </location>
</feature>
<proteinExistence type="predicted"/>
<dbReference type="PANTHER" id="PTHR12560">
    <property type="entry name" value="LONGEVITY ASSURANCE FACTOR 1 LAG1"/>
    <property type="match status" value="1"/>
</dbReference>
<feature type="transmembrane region" description="Helical" evidence="6">
    <location>
        <begin position="16"/>
        <end position="38"/>
    </location>
</feature>
<dbReference type="GO" id="GO:0046513">
    <property type="term" value="P:ceramide biosynthetic process"/>
    <property type="evidence" value="ECO:0007669"/>
    <property type="project" value="InterPro"/>
</dbReference>
<evidence type="ECO:0000256" key="1">
    <source>
        <dbReference type="ARBA" id="ARBA00004477"/>
    </source>
</evidence>
<gene>
    <name evidence="8" type="ORF">C5167_038603</name>
</gene>
<organism evidence="8 9">
    <name type="scientific">Papaver somniferum</name>
    <name type="common">Opium poppy</name>
    <dbReference type="NCBI Taxonomy" id="3469"/>
    <lineage>
        <taxon>Eukaryota</taxon>
        <taxon>Viridiplantae</taxon>
        <taxon>Streptophyta</taxon>
        <taxon>Embryophyta</taxon>
        <taxon>Tracheophyta</taxon>
        <taxon>Spermatophyta</taxon>
        <taxon>Magnoliopsida</taxon>
        <taxon>Ranunculales</taxon>
        <taxon>Papaveraceae</taxon>
        <taxon>Papaveroideae</taxon>
        <taxon>Papaver</taxon>
    </lineage>
</organism>
<dbReference type="GO" id="GO:0005789">
    <property type="term" value="C:endoplasmic reticulum membrane"/>
    <property type="evidence" value="ECO:0007669"/>
    <property type="project" value="UniProtKB-SubCell"/>
</dbReference>
<dbReference type="EMBL" id="CM010715">
    <property type="protein sequence ID" value="RZC45655.1"/>
    <property type="molecule type" value="Genomic_DNA"/>
</dbReference>
<reference evidence="8 9" key="1">
    <citation type="journal article" date="2018" name="Science">
        <title>The opium poppy genome and morphinan production.</title>
        <authorList>
            <person name="Guo L."/>
            <person name="Winzer T."/>
            <person name="Yang X."/>
            <person name="Li Y."/>
            <person name="Ning Z."/>
            <person name="He Z."/>
            <person name="Teodor R."/>
            <person name="Lu Y."/>
            <person name="Bowser T.A."/>
            <person name="Graham I.A."/>
            <person name="Ye K."/>
        </authorList>
    </citation>
    <scope>NUCLEOTIDE SEQUENCE [LARGE SCALE GENOMIC DNA]</scope>
    <source>
        <strain evidence="9">cv. HN1</strain>
        <tissue evidence="8">Leaves</tissue>
    </source>
</reference>
<dbReference type="AlphaFoldDB" id="A0A4Y7IE18"/>
<feature type="transmembrane region" description="Helical" evidence="6">
    <location>
        <begin position="140"/>
        <end position="159"/>
    </location>
</feature>
<dbReference type="GO" id="GO:0050291">
    <property type="term" value="F:sphingosine N-acyltransferase activity"/>
    <property type="evidence" value="ECO:0007669"/>
    <property type="project" value="InterPro"/>
</dbReference>